<dbReference type="Proteomes" id="UP001529369">
    <property type="component" value="Unassembled WGS sequence"/>
</dbReference>
<dbReference type="InterPro" id="IPR049517">
    <property type="entry name" value="ACX-like_C"/>
</dbReference>
<dbReference type="Pfam" id="PF05378">
    <property type="entry name" value="Hydant_A_N"/>
    <property type="match status" value="1"/>
</dbReference>
<accession>A0ABT8AEG2</accession>
<dbReference type="InterPro" id="IPR008040">
    <property type="entry name" value="Hydant_A_N"/>
</dbReference>
<sequence length="682" mass="72046">MAWRVGVDSGGTFTDVCLFEEATGRIEVWKLSSTPDDPSRAIAQGVAEGMERLGQPSGAIAYFGHGTTVATNALIQHRGVKTGLIVTQGFRDLLEIGRQKRPDLYDLQVEKPPVLVARDLRLEVPERIRHDGSIETALDEQAVREAARVLRAAGVKAVAICFLYSFIAPAHEATARRILVEEFPEAFVTASHAIAPEFREYERLSTAVVNAYLGPVMQGYIRRLAERLETLGVTATPHLTQSNGGVIGFEAAAAMPVRMVLSGPSTGVIGAQAVGRLAGLPDLITFDMGGTSTDVALLPGGEPRLSGEAIVHGYPIKAPMLDIHTVGAGGGSIAYVDSGGLLKVGPRSAGAAPGPVCYGLGNAEPTVTDANIMLGTLHPTHLLGGRLPVRRDLSVAAIERLAAQLGMEPYATAQGILAVVTANMAKAIRVISVQRGHDPRDYTLMAFGGAGPLHAARLAKELEMKRVLVPRNPGILCAMGLLLTDLRADFASTRLTPLAAGLAPMTEAFAGLAGQAEAWFAQEHIAPEARQLRRSVDMRYAGQNYELAIPLPPGDLGAATLAALAEGFAAAHHRLYGFIAEEEPVQLVTFRVEATGTVQKAVLRPRPLAGPEASAAIAGERALWLPETGGTATVPVYDRERLLPGNLLAGPAIVEQMDSTTVVLPGMTARVDAYDNLILEAA</sequence>
<dbReference type="InterPro" id="IPR002821">
    <property type="entry name" value="Hydantoinase_A"/>
</dbReference>
<dbReference type="SUPFAM" id="SSF53067">
    <property type="entry name" value="Actin-like ATPase domain"/>
    <property type="match status" value="1"/>
</dbReference>
<evidence type="ECO:0000259" key="1">
    <source>
        <dbReference type="Pfam" id="PF01968"/>
    </source>
</evidence>
<gene>
    <name evidence="4" type="ORF">QWZ14_27450</name>
</gene>
<dbReference type="EMBL" id="JAUFPN010000204">
    <property type="protein sequence ID" value="MDN3568134.1"/>
    <property type="molecule type" value="Genomic_DNA"/>
</dbReference>
<comment type="caution">
    <text evidence="4">The sequence shown here is derived from an EMBL/GenBank/DDBJ whole genome shotgun (WGS) entry which is preliminary data.</text>
</comment>
<reference evidence="5" key="1">
    <citation type="journal article" date="2019" name="Int. J. Syst. Evol. Microbiol.">
        <title>The Global Catalogue of Microorganisms (GCM) 10K type strain sequencing project: providing services to taxonomists for standard genome sequencing and annotation.</title>
        <authorList>
            <consortium name="The Broad Institute Genomics Platform"/>
            <consortium name="The Broad Institute Genome Sequencing Center for Infectious Disease"/>
            <person name="Wu L."/>
            <person name="Ma J."/>
        </authorList>
    </citation>
    <scope>NUCLEOTIDE SEQUENCE [LARGE SCALE GENOMIC DNA]</scope>
    <source>
        <strain evidence="5">CECT 7131</strain>
    </source>
</reference>
<evidence type="ECO:0000259" key="3">
    <source>
        <dbReference type="Pfam" id="PF19278"/>
    </source>
</evidence>
<dbReference type="PANTHER" id="PTHR11365">
    <property type="entry name" value="5-OXOPROLINASE RELATED"/>
    <property type="match status" value="1"/>
</dbReference>
<evidence type="ECO:0000313" key="4">
    <source>
        <dbReference type="EMBL" id="MDN3568134.1"/>
    </source>
</evidence>
<feature type="domain" description="Hydantoinase/oxoprolinase N-terminal" evidence="2">
    <location>
        <begin position="4"/>
        <end position="182"/>
    </location>
</feature>
<dbReference type="Pfam" id="PF19278">
    <property type="entry name" value="Hydant_A_C"/>
    <property type="match status" value="1"/>
</dbReference>
<feature type="domain" description="Acetophenone carboxylase-like C-terminal" evidence="3">
    <location>
        <begin position="504"/>
        <end position="675"/>
    </location>
</feature>
<dbReference type="InterPro" id="IPR043129">
    <property type="entry name" value="ATPase_NBD"/>
</dbReference>
<evidence type="ECO:0000313" key="5">
    <source>
        <dbReference type="Proteomes" id="UP001529369"/>
    </source>
</evidence>
<dbReference type="Pfam" id="PF01968">
    <property type="entry name" value="Hydantoinase_A"/>
    <property type="match status" value="1"/>
</dbReference>
<dbReference type="PANTHER" id="PTHR11365:SF23">
    <property type="entry name" value="HYPOTHETICAL 5-OXOPROLINASE (EUROFUNG)-RELATED"/>
    <property type="match status" value="1"/>
</dbReference>
<protein>
    <submittedName>
        <fullName evidence="4">Hydantoinase/oxoprolinase family protein</fullName>
    </submittedName>
</protein>
<keyword evidence="5" id="KW-1185">Reference proteome</keyword>
<name>A0ABT8AEG2_9PROT</name>
<feature type="domain" description="Hydantoinase A/oxoprolinase" evidence="1">
    <location>
        <begin position="203"/>
        <end position="489"/>
    </location>
</feature>
<proteinExistence type="predicted"/>
<organism evidence="4 5">
    <name type="scientific">Paeniroseomonas aquatica</name>
    <dbReference type="NCBI Taxonomy" id="373043"/>
    <lineage>
        <taxon>Bacteria</taxon>
        <taxon>Pseudomonadati</taxon>
        <taxon>Pseudomonadota</taxon>
        <taxon>Alphaproteobacteria</taxon>
        <taxon>Acetobacterales</taxon>
        <taxon>Acetobacteraceae</taxon>
        <taxon>Paeniroseomonas</taxon>
    </lineage>
</organism>
<dbReference type="InterPro" id="IPR045079">
    <property type="entry name" value="Oxoprolinase-like"/>
</dbReference>
<dbReference type="RefSeq" id="WP_290320235.1">
    <property type="nucleotide sequence ID" value="NZ_JAUFPN010000204.1"/>
</dbReference>
<evidence type="ECO:0000259" key="2">
    <source>
        <dbReference type="Pfam" id="PF05378"/>
    </source>
</evidence>